<feature type="region of interest" description="Disordered" evidence="2">
    <location>
        <begin position="1296"/>
        <end position="1320"/>
    </location>
</feature>
<name>A0A9P0CGZ0_BEMTA</name>
<evidence type="ECO:0000313" key="5">
    <source>
        <dbReference type="Proteomes" id="UP001152759"/>
    </source>
</evidence>
<dbReference type="PROSITE" id="PS00028">
    <property type="entry name" value="ZINC_FINGER_C2H2_1"/>
    <property type="match status" value="8"/>
</dbReference>
<feature type="compositionally biased region" description="Low complexity" evidence="2">
    <location>
        <begin position="390"/>
        <end position="412"/>
    </location>
</feature>
<keyword evidence="1" id="KW-0863">Zinc-finger</keyword>
<feature type="domain" description="C2H2-type" evidence="3">
    <location>
        <begin position="572"/>
        <end position="601"/>
    </location>
</feature>
<dbReference type="GO" id="GO:0045664">
    <property type="term" value="P:regulation of neuron differentiation"/>
    <property type="evidence" value="ECO:0007669"/>
    <property type="project" value="TreeGrafter"/>
</dbReference>
<feature type="region of interest" description="Disordered" evidence="2">
    <location>
        <begin position="305"/>
        <end position="340"/>
    </location>
</feature>
<dbReference type="GO" id="GO:0008270">
    <property type="term" value="F:zinc ion binding"/>
    <property type="evidence" value="ECO:0007669"/>
    <property type="project" value="UniProtKB-KW"/>
</dbReference>
<feature type="region of interest" description="Disordered" evidence="2">
    <location>
        <begin position="21"/>
        <end position="123"/>
    </location>
</feature>
<dbReference type="Proteomes" id="UP001152759">
    <property type="component" value="Chromosome 7"/>
</dbReference>
<dbReference type="SMART" id="SM00355">
    <property type="entry name" value="ZnF_C2H2"/>
    <property type="match status" value="11"/>
</dbReference>
<feature type="domain" description="C2H2-type" evidence="3">
    <location>
        <begin position="513"/>
        <end position="542"/>
    </location>
</feature>
<feature type="compositionally biased region" description="Polar residues" evidence="2">
    <location>
        <begin position="189"/>
        <end position="200"/>
    </location>
</feature>
<dbReference type="PANTHER" id="PTHR12451:SF0">
    <property type="entry name" value="ZINC FINGER PROTEIN CASTOR HOMOLOG 1"/>
    <property type="match status" value="1"/>
</dbReference>
<feature type="region of interest" description="Disordered" evidence="2">
    <location>
        <begin position="919"/>
        <end position="949"/>
    </location>
</feature>
<dbReference type="EMBL" id="OU963868">
    <property type="protein sequence ID" value="CAH0775228.1"/>
    <property type="molecule type" value="Genomic_DNA"/>
</dbReference>
<feature type="compositionally biased region" description="Acidic residues" evidence="2">
    <location>
        <begin position="110"/>
        <end position="123"/>
    </location>
</feature>
<feature type="domain" description="C2H2-type" evidence="3">
    <location>
        <begin position="1035"/>
        <end position="1064"/>
    </location>
</feature>
<dbReference type="InterPro" id="IPR013087">
    <property type="entry name" value="Znf_C2H2_type"/>
</dbReference>
<sequence length="1509" mass="168025">MICAMSERDIAGAIFMPKTQLHHNGGSGGGGGGGEQFDAAMSDDVDSEVEDAPDALDAPDAPSLSVFEQHLSMDAPGSKRNKRKNFKPRSIFLTEPTTNFPYAENSDDHASDEEPEAPAESDALDLTGAIVRGAKKFKLAPTPPPKAPTPKTGFTIEDLTNQNVAAAAAPMDLSTSDGAASRRCDEYSDSNSCDSEPASSTKERGAHPTSPPAPTPPQQMFLNQPADASDLKEYVKELLQIYVGDASDVADCIDKSVPMSNFSSGKILETLSARAAAASGLRSQMALPGSPFSLAALQQQHQLLQQHQQQLQQQQSLQKSGSTATPSPTSNSSTNTIVISTDSPRNKLFLDNCRPKENSTPVNSVKNFANFSLSLSEIVKAGGLSPIVDSPSTPGPCSSQQQQQLRQSNSPQHHLNREGRSAMPVDYSRYVRRFGSSMECGAPHCKDLNYREHFHCLDCNSRVFVKKEEMIRHFKWHKKRDESLQHGFMRYSPSDDCSNRYPGCTHNRKQTHYHCIQGNCDKVYISTSDVQMHANYHRKDSAIIQEGFQRLRATEECRTSYCAFFGQKTTHFHCRRDHCQYTFKNKADMEKHKTYHIKDEQLAKDGFKKFLKPDPCGFSNCKFSQVINHIHCVRDGCSYVLHSSGQLLSHKRKHERKDSEIAYRKFKLAQQAVINIANNEQISQSSDLSPSSALQFFHAGHSLGALGGPTADCSLSNSSSDGGRMSPPSLTMCLKQSVSPATSAHQQKYSSGFFRDNGAALDLSNEDQQELWPRYLRHFDSFQTCDSGSKCLYHEFDHFHCTDPSCEMPFRNKEGAENHARVHDTQERFNESFDQEDCHDSNCMKEKHFHCTWDGCNEAVLPADSIEHFRNHELAGYNINSLDALFRRKRGRPPKNRIIEIWNDYAGGAQSDSPQAIFTSFKLPKPNPGQSNDTAPSPSPSPSSGTNNTSQLADVYGFQEFSETCPDPLCMFRGSQHFHCGRPRCFFATNSDETLVSHAKDFHENIDIMDGFLFFDRCIDCRMESCKNNKMNRHFHCVQPGCGYSFVQYSNMAHHRLQHLGTSSSNLSESPSKAECDIKIEPKIEPGVEETNEKENSSQENSQNHSVISSSAIENENTRPTVVKASGTFYPLCGLSNISSSYSSQNPRTEEEVKREPASPSQKWAFSDLDKLKPHNLKHSVGTIPHLGIKPERNNNEEVDETRIPPGLSLVPVPHFDRDISANFPGFSAAMAAAVANQHLAMMTSHGLSFMPPTMPALYSSPSGLMFAAPPGFNPHHPMMTNGLLESAKNSMLGANDQSAADSLSRRSISPQQNISPEMKKARVQSSMRMLKDEPVPPGYIRFRFNENCQYDPCGYREHQTHFHCTRKDCGYSFCDKTRFVQHTARHERLDTLMGGDFQQYRASVSCGRPDCTHTSNLGSAQNKAAHFHCLKCDFVCSDTNKVVSHRRQHEKMDSILAAGFEKFTPSRLCSQPETCPHSGKQTHYHCLKCQYAVLGLSQMTAHKYRHAD</sequence>
<keyword evidence="1" id="KW-0479">Metal-binding</keyword>
<feature type="region of interest" description="Disordered" evidence="2">
    <location>
        <begin position="1062"/>
        <end position="1115"/>
    </location>
</feature>
<organism evidence="4 5">
    <name type="scientific">Bemisia tabaci</name>
    <name type="common">Sweetpotato whitefly</name>
    <name type="synonym">Aleurodes tabaci</name>
    <dbReference type="NCBI Taxonomy" id="7038"/>
    <lineage>
        <taxon>Eukaryota</taxon>
        <taxon>Metazoa</taxon>
        <taxon>Ecdysozoa</taxon>
        <taxon>Arthropoda</taxon>
        <taxon>Hexapoda</taxon>
        <taxon>Insecta</taxon>
        <taxon>Pterygota</taxon>
        <taxon>Neoptera</taxon>
        <taxon>Paraneoptera</taxon>
        <taxon>Hemiptera</taxon>
        <taxon>Sternorrhyncha</taxon>
        <taxon>Aleyrodoidea</taxon>
        <taxon>Aleyrodidae</taxon>
        <taxon>Aleyrodinae</taxon>
        <taxon>Bemisia</taxon>
    </lineage>
</organism>
<feature type="domain" description="C2H2-type" evidence="3">
    <location>
        <begin position="799"/>
        <end position="828"/>
    </location>
</feature>
<keyword evidence="5" id="KW-1185">Reference proteome</keyword>
<feature type="region of interest" description="Disordered" evidence="2">
    <location>
        <begin position="135"/>
        <end position="154"/>
    </location>
</feature>
<dbReference type="GO" id="GO:0000977">
    <property type="term" value="F:RNA polymerase II transcription regulatory region sequence-specific DNA binding"/>
    <property type="evidence" value="ECO:0007669"/>
    <property type="project" value="TreeGrafter"/>
</dbReference>
<dbReference type="PANTHER" id="PTHR12451">
    <property type="entry name" value="TRANSCRIPTION FACTOR CASTOR PROTEIN MING -RELATED"/>
    <property type="match status" value="1"/>
</dbReference>
<dbReference type="PROSITE" id="PS50157">
    <property type="entry name" value="ZINC_FINGER_C2H2_2"/>
    <property type="match status" value="5"/>
</dbReference>
<evidence type="ECO:0000259" key="3">
    <source>
        <dbReference type="PROSITE" id="PS50157"/>
    </source>
</evidence>
<reference evidence="4" key="1">
    <citation type="submission" date="2021-12" db="EMBL/GenBank/DDBJ databases">
        <authorList>
            <person name="King R."/>
        </authorList>
    </citation>
    <scope>NUCLEOTIDE SEQUENCE</scope>
</reference>
<dbReference type="GO" id="GO:0045944">
    <property type="term" value="P:positive regulation of transcription by RNA polymerase II"/>
    <property type="evidence" value="ECO:0007669"/>
    <property type="project" value="TreeGrafter"/>
</dbReference>
<feature type="compositionally biased region" description="Polar residues" evidence="2">
    <location>
        <begin position="1296"/>
        <end position="1316"/>
    </location>
</feature>
<feature type="region of interest" description="Disordered" evidence="2">
    <location>
        <begin position="386"/>
        <end position="422"/>
    </location>
</feature>
<evidence type="ECO:0000256" key="1">
    <source>
        <dbReference type="PROSITE-ProRule" id="PRU00042"/>
    </source>
</evidence>
<accession>A0A9P0CGZ0</accession>
<feature type="compositionally biased region" description="Polar residues" evidence="2">
    <location>
        <begin position="1062"/>
        <end position="1071"/>
    </location>
</feature>
<feature type="region of interest" description="Disordered" evidence="2">
    <location>
        <begin position="1140"/>
        <end position="1162"/>
    </location>
</feature>
<feature type="region of interest" description="Disordered" evidence="2">
    <location>
        <begin position="171"/>
        <end position="223"/>
    </location>
</feature>
<dbReference type="GO" id="GO:0005634">
    <property type="term" value="C:nucleus"/>
    <property type="evidence" value="ECO:0007669"/>
    <property type="project" value="TreeGrafter"/>
</dbReference>
<evidence type="ECO:0000313" key="4">
    <source>
        <dbReference type="EMBL" id="CAH0775228.1"/>
    </source>
</evidence>
<feature type="compositionally biased region" description="Basic and acidic residues" evidence="2">
    <location>
        <begin position="1148"/>
        <end position="1157"/>
    </location>
</feature>
<feature type="domain" description="C2H2-type" evidence="3">
    <location>
        <begin position="1363"/>
        <end position="1392"/>
    </location>
</feature>
<evidence type="ECO:0000256" key="2">
    <source>
        <dbReference type="SAM" id="MobiDB-lite"/>
    </source>
</evidence>
<gene>
    <name evidence="4" type="ORF">BEMITA_LOCUS11470</name>
</gene>
<dbReference type="KEGG" id="btab:109029673"/>
<feature type="compositionally biased region" description="Basic and acidic residues" evidence="2">
    <location>
        <begin position="1072"/>
        <end position="1097"/>
    </location>
</feature>
<feature type="compositionally biased region" description="Low complexity" evidence="2">
    <location>
        <begin position="55"/>
        <end position="65"/>
    </location>
</feature>
<protein>
    <recommendedName>
        <fullName evidence="3">C2H2-type domain-containing protein</fullName>
    </recommendedName>
</protein>
<dbReference type="GO" id="GO:0000981">
    <property type="term" value="F:DNA-binding transcription factor activity, RNA polymerase II-specific"/>
    <property type="evidence" value="ECO:0007669"/>
    <property type="project" value="TreeGrafter"/>
</dbReference>
<dbReference type="InterPro" id="IPR040373">
    <property type="entry name" value="CASZ1"/>
</dbReference>
<feature type="compositionally biased region" description="Gly residues" evidence="2">
    <location>
        <begin position="25"/>
        <end position="35"/>
    </location>
</feature>
<feature type="compositionally biased region" description="Acidic residues" evidence="2">
    <location>
        <begin position="41"/>
        <end position="54"/>
    </location>
</feature>
<proteinExistence type="predicted"/>
<keyword evidence="1" id="KW-0862">Zinc</keyword>